<dbReference type="EMBL" id="LKAJ01000002">
    <property type="protein sequence ID" value="KRG22408.1"/>
    <property type="molecule type" value="Genomic_DNA"/>
</dbReference>
<keyword evidence="3 12" id="KW-0285">Flavoprotein</keyword>
<evidence type="ECO:0000256" key="2">
    <source>
        <dbReference type="ARBA" id="ARBA00009347"/>
    </source>
</evidence>
<dbReference type="EMBL" id="LKAJ02000001">
    <property type="protein sequence ID" value="MCS5712391.1"/>
    <property type="molecule type" value="Genomic_DNA"/>
</dbReference>
<keyword evidence="4 12" id="KW-0274">FAD</keyword>
<dbReference type="Pfam" id="PF00441">
    <property type="entry name" value="Acyl-CoA_dh_1"/>
    <property type="match status" value="1"/>
</dbReference>
<dbReference type="Pfam" id="PF02770">
    <property type="entry name" value="Acyl-CoA_dh_M"/>
    <property type="match status" value="1"/>
</dbReference>
<dbReference type="FunFam" id="1.20.140.10:FF:000004">
    <property type="entry name" value="Acyl-CoA dehydrogenase FadE25"/>
    <property type="match status" value="1"/>
</dbReference>
<evidence type="ECO:0000256" key="12">
    <source>
        <dbReference type="RuleBase" id="RU362125"/>
    </source>
</evidence>
<protein>
    <recommendedName>
        <fullName evidence="9">3-sulfinopropanoyl-CoA desulfinase</fullName>
        <ecNumber evidence="7">1.3.8.10</ecNumber>
        <ecNumber evidence="8">3.13.1.4</ecNumber>
    </recommendedName>
    <alternativeName>
        <fullName evidence="11">3-sulfinopropionyl coenzyme A desulfinase</fullName>
    </alternativeName>
    <alternativeName>
        <fullName evidence="10">Cyclohex-1-ene-1-carbonyl-CoA dehydrogenase</fullName>
    </alternativeName>
</protein>
<keyword evidence="18" id="KW-1185">Reference proteome</keyword>
<dbReference type="GO" id="GO:0050660">
    <property type="term" value="F:flavin adenine dinucleotide binding"/>
    <property type="evidence" value="ECO:0007669"/>
    <property type="project" value="InterPro"/>
</dbReference>
<evidence type="ECO:0000256" key="8">
    <source>
        <dbReference type="ARBA" id="ARBA00066461"/>
    </source>
</evidence>
<name>A0A0Q9Z1H7_9GAMM</name>
<evidence type="ECO:0000256" key="3">
    <source>
        <dbReference type="ARBA" id="ARBA00022630"/>
    </source>
</evidence>
<evidence type="ECO:0000256" key="7">
    <source>
        <dbReference type="ARBA" id="ARBA00066362"/>
    </source>
</evidence>
<dbReference type="Proteomes" id="UP000051497">
    <property type="component" value="Unassembled WGS sequence"/>
</dbReference>
<dbReference type="PANTHER" id="PTHR43884:SF12">
    <property type="entry name" value="ISOVALERYL-COA DEHYDROGENASE, MITOCHONDRIAL-RELATED"/>
    <property type="match status" value="1"/>
</dbReference>
<evidence type="ECO:0000259" key="15">
    <source>
        <dbReference type="Pfam" id="PF02771"/>
    </source>
</evidence>
<dbReference type="InterPro" id="IPR013786">
    <property type="entry name" value="AcylCoA_DH/ox_N"/>
</dbReference>
<dbReference type="SUPFAM" id="SSF56645">
    <property type="entry name" value="Acyl-CoA dehydrogenase NM domain-like"/>
    <property type="match status" value="1"/>
</dbReference>
<comment type="catalytic activity">
    <reaction evidence="6">
        <text>3-sulfinopropanoyl-CoA + H2O = propanoyl-CoA + sulfite + H(+)</text>
        <dbReference type="Rhea" id="RHEA:41624"/>
        <dbReference type="ChEBI" id="CHEBI:15377"/>
        <dbReference type="ChEBI" id="CHEBI:15378"/>
        <dbReference type="ChEBI" id="CHEBI:17359"/>
        <dbReference type="ChEBI" id="CHEBI:57392"/>
        <dbReference type="ChEBI" id="CHEBI:78349"/>
        <dbReference type="EC" id="3.13.1.4"/>
    </reaction>
    <physiologicalReaction direction="left-to-right" evidence="6">
        <dbReference type="Rhea" id="RHEA:41625"/>
    </physiologicalReaction>
</comment>
<dbReference type="FunFam" id="1.10.540.10:FF:000002">
    <property type="entry name" value="Acyl-CoA dehydrogenase FadE19"/>
    <property type="match status" value="1"/>
</dbReference>
<evidence type="ECO:0000256" key="10">
    <source>
        <dbReference type="ARBA" id="ARBA00072305"/>
    </source>
</evidence>
<feature type="domain" description="Acyl-CoA oxidase/dehydrogenase middle" evidence="14">
    <location>
        <begin position="120"/>
        <end position="215"/>
    </location>
</feature>
<evidence type="ECO:0000256" key="11">
    <source>
        <dbReference type="ARBA" id="ARBA00075603"/>
    </source>
</evidence>
<evidence type="ECO:0000256" key="1">
    <source>
        <dbReference type="ARBA" id="ARBA00001974"/>
    </source>
</evidence>
<dbReference type="FunFam" id="2.40.110.10:FF:000001">
    <property type="entry name" value="Acyl-CoA dehydrogenase, mitochondrial"/>
    <property type="match status" value="1"/>
</dbReference>
<evidence type="ECO:0000259" key="14">
    <source>
        <dbReference type="Pfam" id="PF02770"/>
    </source>
</evidence>
<reference evidence="17" key="3">
    <citation type="submission" date="2021-06" db="EMBL/GenBank/DDBJ databases">
        <title>Genomic Description and Analysis of Intracellular Bacteria, Candidatus Berkiella cookevillensis and Candidatus Berkiella aquae.</title>
        <authorList>
            <person name="Kidane D.T."/>
            <person name="Mehari Y.T."/>
            <person name="Rice F.C."/>
            <person name="Arivett B.A."/>
            <person name="Farone A.L."/>
            <person name="Berk S.G."/>
            <person name="Farone M.B."/>
        </authorList>
    </citation>
    <scope>NUCLEOTIDE SEQUENCE</scope>
    <source>
        <strain evidence="17">HT99</strain>
    </source>
</reference>
<comment type="similarity">
    <text evidence="2 12">Belongs to the acyl-CoA dehydrogenase family.</text>
</comment>
<dbReference type="SUPFAM" id="SSF47203">
    <property type="entry name" value="Acyl-CoA dehydrogenase C-terminal domain-like"/>
    <property type="match status" value="1"/>
</dbReference>
<gene>
    <name evidence="16" type="primary">mmgC</name>
    <name evidence="16" type="ORF">HT99x_00830</name>
    <name evidence="17" type="ORF">HT99x_013195</name>
</gene>
<dbReference type="PIRSF" id="PIRSF016578">
    <property type="entry name" value="HsaA"/>
    <property type="match status" value="1"/>
</dbReference>
<organism evidence="16">
    <name type="scientific">Candidatus Berkiella aquae</name>
    <dbReference type="NCBI Taxonomy" id="295108"/>
    <lineage>
        <taxon>Bacteria</taxon>
        <taxon>Pseudomonadati</taxon>
        <taxon>Pseudomonadota</taxon>
        <taxon>Gammaproteobacteria</taxon>
        <taxon>Candidatus Berkiellales</taxon>
        <taxon>Candidatus Berkiellaceae</taxon>
        <taxon>Candidatus Berkiella</taxon>
    </lineage>
</organism>
<dbReference type="InterPro" id="IPR037069">
    <property type="entry name" value="AcylCoA_DH/ox_N_sf"/>
</dbReference>
<dbReference type="EC" id="3.13.1.4" evidence="8"/>
<proteinExistence type="inferred from homology"/>
<dbReference type="InterPro" id="IPR046373">
    <property type="entry name" value="Acyl-CoA_Oxase/DH_mid-dom_sf"/>
</dbReference>
<comment type="cofactor">
    <cofactor evidence="1 12">
        <name>FAD</name>
        <dbReference type="ChEBI" id="CHEBI:57692"/>
    </cofactor>
</comment>
<evidence type="ECO:0000256" key="4">
    <source>
        <dbReference type="ARBA" id="ARBA00022827"/>
    </source>
</evidence>
<evidence type="ECO:0000256" key="5">
    <source>
        <dbReference type="ARBA" id="ARBA00023002"/>
    </source>
</evidence>
<comment type="caution">
    <text evidence="16">The sequence shown here is derived from an EMBL/GenBank/DDBJ whole genome shotgun (WGS) entry which is preliminary data.</text>
</comment>
<dbReference type="Gene3D" id="1.10.540.10">
    <property type="entry name" value="Acyl-CoA dehydrogenase/oxidase, N-terminal domain"/>
    <property type="match status" value="1"/>
</dbReference>
<dbReference type="PATRIC" id="fig|1590043.3.peg.829"/>
<keyword evidence="5 12" id="KW-0560">Oxidoreductase</keyword>
<evidence type="ECO:0000313" key="16">
    <source>
        <dbReference type="EMBL" id="KRG22408.1"/>
    </source>
</evidence>
<dbReference type="Gene3D" id="1.20.140.10">
    <property type="entry name" value="Butyryl-CoA Dehydrogenase, subunit A, domain 3"/>
    <property type="match status" value="1"/>
</dbReference>
<accession>A0A0Q9Z1H7</accession>
<dbReference type="InterPro" id="IPR006091">
    <property type="entry name" value="Acyl-CoA_Oxase/DH_mid-dom"/>
</dbReference>
<feature type="domain" description="Acyl-CoA dehydrogenase/oxidase C-terminal" evidence="13">
    <location>
        <begin position="227"/>
        <end position="375"/>
    </location>
</feature>
<evidence type="ECO:0000259" key="13">
    <source>
        <dbReference type="Pfam" id="PF00441"/>
    </source>
</evidence>
<dbReference type="STRING" id="295108.HT99x_00830"/>
<dbReference type="EC" id="1.3.8.10" evidence="7"/>
<dbReference type="InterPro" id="IPR009100">
    <property type="entry name" value="AcylCoA_DH/oxidase_NM_dom_sf"/>
</dbReference>
<dbReference type="Pfam" id="PF02771">
    <property type="entry name" value="Acyl-CoA_dh_N"/>
    <property type="match status" value="1"/>
</dbReference>
<dbReference type="AlphaFoldDB" id="A0A0Q9Z1H7"/>
<dbReference type="InterPro" id="IPR009075">
    <property type="entry name" value="AcylCo_DH/oxidase_C"/>
</dbReference>
<reference evidence="17" key="2">
    <citation type="journal article" date="2016" name="Genome Announc.">
        <title>Draft Genome Sequences of Two Novel Amoeba-Resistant Intranuclear Bacteria, 'Candidatus Berkiella cookevillensis' and 'Candidatus Berkiella aquae'.</title>
        <authorList>
            <person name="Mehari Y.T."/>
            <person name="Arivett B.A."/>
            <person name="Farone A.L."/>
            <person name="Gunderson J.H."/>
            <person name="Farone M.B."/>
        </authorList>
    </citation>
    <scope>NUCLEOTIDE SEQUENCE</scope>
    <source>
        <strain evidence="17">HT99</strain>
    </source>
</reference>
<sequence>MLLTEEYLLVQETARSLADKVIRPHVEEWEKHKIFPRPAIDALAQAGFMGMLVPEQFAGSQSDHLAFVLSIIEIAKASGSVSTIMSVHNSLACAPILKFGTKAQQEQFLMPLARGEKLGAFCLSEPQAGSDAANCQTHASHHGDTFVLNGVKQFVTSGQHADIAIIFARTDKAAKQGGLSAFIVPTNTPGYQVAKLENKMGQHASEIAQIVLEDCRIPAAYMLGNLGEGYKIALGNLEGGRLGIAAQAIGMAEEALRLSMQYAKERKTFDHFLYQHQAIGFKLADMATQLEAAKQLLYHAALLRDANRPCLKEASMAKLFASEVAEKVCREAIQIYGGYGYLQDFPLERLYRDVRVAMIYEGTSEIQRYIISKELIKD</sequence>
<feature type="domain" description="Acyl-CoA dehydrogenase/oxidase N-terminal" evidence="15">
    <location>
        <begin position="4"/>
        <end position="116"/>
    </location>
</feature>
<evidence type="ECO:0000313" key="17">
    <source>
        <dbReference type="EMBL" id="MCS5712391.1"/>
    </source>
</evidence>
<dbReference type="GO" id="GO:0003995">
    <property type="term" value="F:acyl-CoA dehydrogenase activity"/>
    <property type="evidence" value="ECO:0007669"/>
    <property type="project" value="InterPro"/>
</dbReference>
<dbReference type="PANTHER" id="PTHR43884">
    <property type="entry name" value="ACYL-COA DEHYDROGENASE"/>
    <property type="match status" value="1"/>
</dbReference>
<dbReference type="InterPro" id="IPR006089">
    <property type="entry name" value="Acyl-CoA_DH_CS"/>
</dbReference>
<evidence type="ECO:0000256" key="6">
    <source>
        <dbReference type="ARBA" id="ARBA00052938"/>
    </source>
</evidence>
<dbReference type="Gene3D" id="2.40.110.10">
    <property type="entry name" value="Butyryl-CoA Dehydrogenase, subunit A, domain 2"/>
    <property type="match status" value="1"/>
</dbReference>
<dbReference type="RefSeq" id="WP_075065458.1">
    <property type="nucleotide sequence ID" value="NZ_LKAJ02000001.1"/>
</dbReference>
<dbReference type="OrthoDB" id="9770681at2"/>
<dbReference type="InterPro" id="IPR036250">
    <property type="entry name" value="AcylCo_DH-like_C"/>
</dbReference>
<dbReference type="PROSITE" id="PS00073">
    <property type="entry name" value="ACYL_COA_DH_2"/>
    <property type="match status" value="1"/>
</dbReference>
<reference evidence="16" key="1">
    <citation type="submission" date="2015-09" db="EMBL/GenBank/DDBJ databases">
        <title>Draft Genome Sequences of Two Novel Amoeba-resistant Intranuclear Bacteria, Candidatus Berkiella cookevillensis and Candidatus Berkiella aquae.</title>
        <authorList>
            <person name="Mehari Y.T."/>
            <person name="Arivett B.A."/>
            <person name="Farone A.L."/>
            <person name="Gunderson J.H."/>
            <person name="Farone M.B."/>
        </authorList>
    </citation>
    <scope>NUCLEOTIDE SEQUENCE [LARGE SCALE GENOMIC DNA]</scope>
    <source>
        <strain evidence="16">HT99</strain>
    </source>
</reference>
<evidence type="ECO:0000256" key="9">
    <source>
        <dbReference type="ARBA" id="ARBA00068311"/>
    </source>
</evidence>
<evidence type="ECO:0000313" key="18">
    <source>
        <dbReference type="Proteomes" id="UP000051497"/>
    </source>
</evidence>